<protein>
    <recommendedName>
        <fullName evidence="4">Phosphatidylglycerol/phosphatidylinositol transfer protein</fullName>
    </recommendedName>
</protein>
<name>A0AAW0AET6_9AGAR</name>
<evidence type="ECO:0000256" key="4">
    <source>
        <dbReference type="ARBA" id="ARBA00016056"/>
    </source>
</evidence>
<dbReference type="Pfam" id="PF02221">
    <property type="entry name" value="E1_DerP2_DerF2"/>
    <property type="match status" value="1"/>
</dbReference>
<evidence type="ECO:0000259" key="10">
    <source>
        <dbReference type="SMART" id="SM00737"/>
    </source>
</evidence>
<keyword evidence="12" id="KW-1185">Reference proteome</keyword>
<organism evidence="11 12">
    <name type="scientific">Favolaschia claudopus</name>
    <dbReference type="NCBI Taxonomy" id="2862362"/>
    <lineage>
        <taxon>Eukaryota</taxon>
        <taxon>Fungi</taxon>
        <taxon>Dikarya</taxon>
        <taxon>Basidiomycota</taxon>
        <taxon>Agaricomycotina</taxon>
        <taxon>Agaricomycetes</taxon>
        <taxon>Agaricomycetidae</taxon>
        <taxon>Agaricales</taxon>
        <taxon>Marasmiineae</taxon>
        <taxon>Mycenaceae</taxon>
        <taxon>Favolaschia</taxon>
    </lineage>
</organism>
<feature type="signal peptide" evidence="9">
    <location>
        <begin position="1"/>
        <end position="19"/>
    </location>
</feature>
<comment type="caution">
    <text evidence="11">The sequence shown here is derived from an EMBL/GenBank/DDBJ whole genome shotgun (WGS) entry which is preliminary data.</text>
</comment>
<dbReference type="PANTHER" id="PTHR11306:SF0">
    <property type="entry name" value="PHOSPHATIDYLGLYCEROL_PHOSPHATIDYLINOSITOL TRANSFER PROTEIN"/>
    <property type="match status" value="1"/>
</dbReference>
<feature type="domain" description="MD-2-related lipid-recognition" evidence="10">
    <location>
        <begin position="40"/>
        <end position="162"/>
    </location>
</feature>
<dbReference type="EMBL" id="JAWWNJ010000069">
    <property type="protein sequence ID" value="KAK7007794.1"/>
    <property type="molecule type" value="Genomic_DNA"/>
</dbReference>
<dbReference type="GO" id="GO:0032934">
    <property type="term" value="F:sterol binding"/>
    <property type="evidence" value="ECO:0007669"/>
    <property type="project" value="InterPro"/>
</dbReference>
<evidence type="ECO:0000256" key="2">
    <source>
        <dbReference type="ARBA" id="ARBA00006370"/>
    </source>
</evidence>
<dbReference type="InterPro" id="IPR017868">
    <property type="entry name" value="Filamin/ABP280_repeat-like"/>
</dbReference>
<dbReference type="GO" id="GO:0032366">
    <property type="term" value="P:intracellular sterol transport"/>
    <property type="evidence" value="ECO:0007669"/>
    <property type="project" value="InterPro"/>
</dbReference>
<keyword evidence="6 9" id="KW-0732">Signal</keyword>
<evidence type="ECO:0000256" key="1">
    <source>
        <dbReference type="ARBA" id="ARBA00002053"/>
    </source>
</evidence>
<proteinExistence type="inferred from homology"/>
<dbReference type="PROSITE" id="PS50194">
    <property type="entry name" value="FILAMIN_REPEAT"/>
    <property type="match status" value="1"/>
</dbReference>
<evidence type="ECO:0000313" key="11">
    <source>
        <dbReference type="EMBL" id="KAK7007794.1"/>
    </source>
</evidence>
<feature type="chain" id="PRO_5043709958" description="Phosphatidylglycerol/phosphatidylinositol transfer protein" evidence="9">
    <location>
        <begin position="20"/>
        <end position="166"/>
    </location>
</feature>
<evidence type="ECO:0000256" key="3">
    <source>
        <dbReference type="ARBA" id="ARBA00011245"/>
    </source>
</evidence>
<dbReference type="Proteomes" id="UP001362999">
    <property type="component" value="Unassembled WGS sequence"/>
</dbReference>
<evidence type="ECO:0000256" key="9">
    <source>
        <dbReference type="SAM" id="SignalP"/>
    </source>
</evidence>
<accession>A0AAW0AET6</accession>
<dbReference type="SMART" id="SM00737">
    <property type="entry name" value="ML"/>
    <property type="match status" value="1"/>
</dbReference>
<evidence type="ECO:0000313" key="12">
    <source>
        <dbReference type="Proteomes" id="UP001362999"/>
    </source>
</evidence>
<dbReference type="InterPro" id="IPR033917">
    <property type="entry name" value="ML_PG-PI_TP"/>
</dbReference>
<comment type="subunit">
    <text evidence="3">Monomer.</text>
</comment>
<evidence type="ECO:0000256" key="8">
    <source>
        <dbReference type="PROSITE-ProRule" id="PRU00087"/>
    </source>
</evidence>
<evidence type="ECO:0000256" key="5">
    <source>
        <dbReference type="ARBA" id="ARBA00022448"/>
    </source>
</evidence>
<dbReference type="InterPro" id="IPR036846">
    <property type="entry name" value="GM2-AP_sf"/>
</dbReference>
<keyword evidence="5" id="KW-0813">Transport</keyword>
<dbReference type="InterPro" id="IPR003172">
    <property type="entry name" value="ML_dom"/>
</dbReference>
<dbReference type="SUPFAM" id="SSF81296">
    <property type="entry name" value="E set domains"/>
    <property type="match status" value="1"/>
</dbReference>
<dbReference type="PANTHER" id="PTHR11306">
    <property type="entry name" value="NIEMANN PICK TYPE C2 PROTEIN NPC2-RELATED"/>
    <property type="match status" value="1"/>
</dbReference>
<feature type="repeat" description="Filamin" evidence="8">
    <location>
        <begin position="118"/>
        <end position="145"/>
    </location>
</feature>
<dbReference type="InterPro" id="IPR014756">
    <property type="entry name" value="Ig_E-set"/>
</dbReference>
<comment type="function">
    <text evidence="1">Catalyzes the intermembrane transfer of phosphatidylglycerol and phosphatidylinositol.</text>
</comment>
<comment type="similarity">
    <text evidence="2">Belongs to the NPC2 family.</text>
</comment>
<sequence length="166" mass="18120">MHSAFLLFASFAAGGLVNTATTEQVGFNAPTKQIRSSWGYTNCGEPTDLIQLKSLQVTPDPPQPGKSLTITVEGEARETIEDGAYVDVTVKVGRIKILQREFDICEEALKANASVTCPVEKGEYTVTQTVELPREIPPAPFTVEVRGYTVEDDPLVCLDIVADFRK</sequence>
<dbReference type="CDD" id="cd00917">
    <property type="entry name" value="PG-PI_TP"/>
    <property type="match status" value="1"/>
</dbReference>
<reference evidence="11 12" key="1">
    <citation type="journal article" date="2024" name="J Genomics">
        <title>Draft genome sequencing and assembly of Favolaschia claudopus CIRM-BRFM 2984 isolated from oak limbs.</title>
        <authorList>
            <person name="Navarro D."/>
            <person name="Drula E."/>
            <person name="Chaduli D."/>
            <person name="Cazenave R."/>
            <person name="Ahrendt S."/>
            <person name="Wang J."/>
            <person name="Lipzen A."/>
            <person name="Daum C."/>
            <person name="Barry K."/>
            <person name="Grigoriev I.V."/>
            <person name="Favel A."/>
            <person name="Rosso M.N."/>
            <person name="Martin F."/>
        </authorList>
    </citation>
    <scope>NUCLEOTIDE SEQUENCE [LARGE SCALE GENOMIC DNA]</scope>
    <source>
        <strain evidence="11 12">CIRM-BRFM 2984</strain>
    </source>
</reference>
<keyword evidence="7" id="KW-0445">Lipid transport</keyword>
<dbReference type="Gene3D" id="2.70.220.10">
    <property type="entry name" value="Ganglioside GM2 activator"/>
    <property type="match status" value="1"/>
</dbReference>
<evidence type="ECO:0000256" key="7">
    <source>
        <dbReference type="ARBA" id="ARBA00023055"/>
    </source>
</evidence>
<dbReference type="AlphaFoldDB" id="A0AAW0AET6"/>
<evidence type="ECO:0000256" key="6">
    <source>
        <dbReference type="ARBA" id="ARBA00022729"/>
    </source>
</evidence>
<gene>
    <name evidence="11" type="ORF">R3P38DRAFT_2644451</name>
</gene>
<dbReference type="InterPro" id="IPR039670">
    <property type="entry name" value="NPC2-like"/>
</dbReference>